<dbReference type="HOGENOM" id="CLU_010194_1_0_10"/>
<dbReference type="InterPro" id="IPR020904">
    <property type="entry name" value="Sc_DH/Rdtase_CS"/>
</dbReference>
<dbReference type="Proteomes" id="UP000009049">
    <property type="component" value="Chromosome"/>
</dbReference>
<dbReference type="InterPro" id="IPR051122">
    <property type="entry name" value="SDR_DHRS6-like"/>
</dbReference>
<dbReference type="PRINTS" id="PR00081">
    <property type="entry name" value="GDHRDH"/>
</dbReference>
<accession>A4CNY9</accession>
<dbReference type="NCBIfam" id="NF005559">
    <property type="entry name" value="PRK07231.1"/>
    <property type="match status" value="1"/>
</dbReference>
<evidence type="ECO:0000313" key="5">
    <source>
        <dbReference type="Proteomes" id="UP000009049"/>
    </source>
</evidence>
<keyword evidence="2" id="KW-0560">Oxidoreductase</keyword>
<dbReference type="RefSeq" id="WP_015755394.1">
    <property type="nucleotide sequence ID" value="NC_013222.1"/>
</dbReference>
<name>A4CNY9_ROBBH</name>
<dbReference type="GO" id="GO:0016491">
    <property type="term" value="F:oxidoreductase activity"/>
    <property type="evidence" value="ECO:0007669"/>
    <property type="project" value="UniProtKB-KW"/>
</dbReference>
<comment type="similarity">
    <text evidence="1">Belongs to the short-chain dehydrogenases/reductases (SDR) family.</text>
</comment>
<dbReference type="FunFam" id="3.40.50.720:FF:000084">
    <property type="entry name" value="Short-chain dehydrogenase reductase"/>
    <property type="match status" value="1"/>
</dbReference>
<dbReference type="PANTHER" id="PTHR43477">
    <property type="entry name" value="DIHYDROANTICAPSIN 7-DEHYDROGENASE"/>
    <property type="match status" value="1"/>
</dbReference>
<keyword evidence="5" id="KW-1185">Reference proteome</keyword>
<dbReference type="InterPro" id="IPR002347">
    <property type="entry name" value="SDR_fam"/>
</dbReference>
<reference evidence="4 5" key="1">
    <citation type="journal article" date="2009" name="J. Bacteriol.">
        <title>Complete genome sequence of Robiginitalea biformata HTCC2501.</title>
        <authorList>
            <person name="Oh H.M."/>
            <person name="Giovannoni S.J."/>
            <person name="Lee K."/>
            <person name="Ferriera S."/>
            <person name="Johnson J."/>
            <person name="Cho J.C."/>
        </authorList>
    </citation>
    <scope>NUCLEOTIDE SEQUENCE [LARGE SCALE GENOMIC DNA]</scope>
    <source>
        <strain evidence="5">ATCC BAA-864 / HTCC2501 / KCTC 12146</strain>
    </source>
</reference>
<dbReference type="InterPro" id="IPR057326">
    <property type="entry name" value="KR_dom"/>
</dbReference>
<dbReference type="STRING" id="313596.RB2501_00981"/>
<dbReference type="CDD" id="cd05233">
    <property type="entry name" value="SDR_c"/>
    <property type="match status" value="1"/>
</dbReference>
<proteinExistence type="inferred from homology"/>
<dbReference type="SMART" id="SM00822">
    <property type="entry name" value="PKS_KR"/>
    <property type="match status" value="1"/>
</dbReference>
<evidence type="ECO:0000259" key="3">
    <source>
        <dbReference type="SMART" id="SM00822"/>
    </source>
</evidence>
<protein>
    <submittedName>
        <fullName evidence="4">Oxidoreductase, short chain dehydrogenase/reductase family protein</fullName>
    </submittedName>
</protein>
<dbReference type="InterPro" id="IPR036291">
    <property type="entry name" value="NAD(P)-bd_dom_sf"/>
</dbReference>
<dbReference type="AlphaFoldDB" id="A4CNY9"/>
<dbReference type="EMBL" id="CP001712">
    <property type="protein sequence ID" value="EAR14606.1"/>
    <property type="molecule type" value="Genomic_DNA"/>
</dbReference>
<dbReference type="KEGG" id="rbi:RB2501_00981"/>
<sequence length="262" mass="28153">MKNDDLFRLDGKTALVTGGAKGIGAAIARMFANRGARVFILDRDREAGEQTAAAIASTNRQAAFCFCDQADPESVETAIEQIVGEADKLDILVNNAAIAHIGTAETTSAEDMDRLLRVNVGGVHNMLRAVLPHMKKRGGVILNLASIASGLGLPERFAYSSTKGAIATMTLSVARDYLPYGIRCNSLSPARVHTPFVDGYLAENYPGREEEMYKKLSATQPIGRMGRPEEIAAFALYLCSDEAAFLTGCDYPIDGGFKNLNT</sequence>
<dbReference type="SUPFAM" id="SSF51735">
    <property type="entry name" value="NAD(P)-binding Rossmann-fold domains"/>
    <property type="match status" value="1"/>
</dbReference>
<dbReference type="PANTHER" id="PTHR43477:SF1">
    <property type="entry name" value="DIHYDROANTICAPSIN 7-DEHYDROGENASE"/>
    <property type="match status" value="1"/>
</dbReference>
<organism evidence="4 5">
    <name type="scientific">Robiginitalea biformata (strain ATCC BAA-864 / DSM 15991 / KCTC 12146 / HTCC2501)</name>
    <dbReference type="NCBI Taxonomy" id="313596"/>
    <lineage>
        <taxon>Bacteria</taxon>
        <taxon>Pseudomonadati</taxon>
        <taxon>Bacteroidota</taxon>
        <taxon>Flavobacteriia</taxon>
        <taxon>Flavobacteriales</taxon>
        <taxon>Flavobacteriaceae</taxon>
        <taxon>Robiginitalea</taxon>
    </lineage>
</organism>
<dbReference type="PRINTS" id="PR00080">
    <property type="entry name" value="SDRFAMILY"/>
</dbReference>
<evidence type="ECO:0000256" key="2">
    <source>
        <dbReference type="ARBA" id="ARBA00023002"/>
    </source>
</evidence>
<evidence type="ECO:0000313" key="4">
    <source>
        <dbReference type="EMBL" id="EAR14606.1"/>
    </source>
</evidence>
<dbReference type="PROSITE" id="PS00061">
    <property type="entry name" value="ADH_SHORT"/>
    <property type="match status" value="1"/>
</dbReference>
<dbReference type="Pfam" id="PF13561">
    <property type="entry name" value="adh_short_C2"/>
    <property type="match status" value="1"/>
</dbReference>
<evidence type="ECO:0000256" key="1">
    <source>
        <dbReference type="ARBA" id="ARBA00006484"/>
    </source>
</evidence>
<feature type="domain" description="Ketoreductase" evidence="3">
    <location>
        <begin position="12"/>
        <end position="177"/>
    </location>
</feature>
<gene>
    <name evidence="4" type="ordered locus">RB2501_00981</name>
</gene>
<dbReference type="Gene3D" id="3.40.50.720">
    <property type="entry name" value="NAD(P)-binding Rossmann-like Domain"/>
    <property type="match status" value="1"/>
</dbReference>
<dbReference type="eggNOG" id="COG1028">
    <property type="taxonomic scope" value="Bacteria"/>
</dbReference>
<dbReference type="OrthoDB" id="597477at2"/>